<feature type="transmembrane region" description="Helical" evidence="7">
    <location>
        <begin position="333"/>
        <end position="355"/>
    </location>
</feature>
<reference evidence="10 11" key="1">
    <citation type="submission" date="2023-11" db="EMBL/GenBank/DDBJ databases">
        <title>MicrobeMod: A computational toolkit for identifying prokaryotic methylation and restriction-modification with nanopore sequencing.</title>
        <authorList>
            <person name="Crits-Christoph A."/>
            <person name="Kang S.C."/>
            <person name="Lee H."/>
            <person name="Ostrov N."/>
        </authorList>
    </citation>
    <scope>NUCLEOTIDE SEQUENCE [LARGE SCALE GENOMIC DNA]</scope>
    <source>
        <strain evidence="10 11">DSMZ 700</strain>
    </source>
</reference>
<evidence type="ECO:0000256" key="6">
    <source>
        <dbReference type="ARBA" id="ARBA00038076"/>
    </source>
</evidence>
<feature type="transmembrane region" description="Helical" evidence="7">
    <location>
        <begin position="424"/>
        <end position="445"/>
    </location>
</feature>
<name>A0AAW9DTL0_ACIAO</name>
<dbReference type="Proteomes" id="UP001279553">
    <property type="component" value="Unassembled WGS sequence"/>
</dbReference>
<feature type="domain" description="MacB-like periplasmic core" evidence="9">
    <location>
        <begin position="502"/>
        <end position="637"/>
    </location>
</feature>
<sequence>MGGTLGHDIATAWRGLARRPFYAVASIVMLALAIGANATAFGITYGFLIRSLPYHAADQLFLVNEHAPATPYNADKLSPSAYRAIRRNSPAFADSGLFLAGGVEPATIAGHPTPVTFNRVTPSFLRTLGVRPVIGRLPRLAAGRRGGPDEAMISYKFWQKSYGGSPSVLDRRITFDGGSYRIVGVLPPDYAFTQGADVLTPLRFPQAGLAEQNPEAAMVVRLANGQSRTRIDNDLKQALPAVIARLSPFFRQPLRHAELDIVPLRPALERETNLGVLPFVLQGTALLLLLLAIANTANLALIRHRARVHEFALRRILGGSRALMLRRLLLEQLPILLVVFGLGCLLAWIGSRFILSYGPAIVVAPFRFGFGWDEVGFAAVLSVVAVTVTGIAPAIMTMRYQLHAALSGGAKATLGPATRRVQRLLGIIQIALAFALLAGSLTLGIGQFEFLNRPLGFTPTHRIIAQVIAPKTTVLVPALEATLTRLRSASYVRDATAAGFMTIPFSSSKAGLAIERDHADAKGGLVNVAIMAEHYVSTLGITVRSGRDIDDLDQASGARVVMIGSGVARRLFGKVDPTGHVVKIEPIGKFRIIGVAAPVVWRIAPWRQSLGTIYLPMAAFAVPGYPMDVAGIVVDVRGSIPAAAHDAKTLIQTMIPGSVVASIHAYSTTIDRRLGLRRMAASIVAIFAGLALILAALGVYAVNAFIARARLPELGMRAMLGASPSRLLRLAMTDAAWLLGLGLAGGAIGGYLLIRAMSPLLFHEAGIAPLVFAAAFAIIAVIVLTAAWRPAARAATTPVKTLLDAG</sequence>
<dbReference type="InterPro" id="IPR050250">
    <property type="entry name" value="Macrolide_Exporter_MacB"/>
</dbReference>
<keyword evidence="2" id="KW-1003">Cell membrane</keyword>
<feature type="domain" description="ABC3 transporter permease C-terminal" evidence="8">
    <location>
        <begin position="285"/>
        <end position="401"/>
    </location>
</feature>
<feature type="transmembrane region" description="Helical" evidence="7">
    <location>
        <begin position="375"/>
        <end position="396"/>
    </location>
</feature>
<keyword evidence="4 7" id="KW-1133">Transmembrane helix</keyword>
<dbReference type="EMBL" id="JAWXYB010000018">
    <property type="protein sequence ID" value="MDX5932531.1"/>
    <property type="molecule type" value="Genomic_DNA"/>
</dbReference>
<evidence type="ECO:0000313" key="11">
    <source>
        <dbReference type="Proteomes" id="UP001279553"/>
    </source>
</evidence>
<organism evidence="10 11">
    <name type="scientific">Acidiphilium acidophilum</name>
    <name type="common">Thiobacillus acidophilus</name>
    <dbReference type="NCBI Taxonomy" id="76588"/>
    <lineage>
        <taxon>Bacteria</taxon>
        <taxon>Pseudomonadati</taxon>
        <taxon>Pseudomonadota</taxon>
        <taxon>Alphaproteobacteria</taxon>
        <taxon>Acetobacterales</taxon>
        <taxon>Acidocellaceae</taxon>
        <taxon>Acidiphilium</taxon>
    </lineage>
</organism>
<evidence type="ECO:0000256" key="4">
    <source>
        <dbReference type="ARBA" id="ARBA00022989"/>
    </source>
</evidence>
<dbReference type="InterPro" id="IPR003838">
    <property type="entry name" value="ABC3_permease_C"/>
</dbReference>
<proteinExistence type="inferred from homology"/>
<keyword evidence="3 7" id="KW-0812">Transmembrane</keyword>
<dbReference type="GO" id="GO:0005886">
    <property type="term" value="C:plasma membrane"/>
    <property type="evidence" value="ECO:0007669"/>
    <property type="project" value="UniProtKB-SubCell"/>
</dbReference>
<evidence type="ECO:0000256" key="2">
    <source>
        <dbReference type="ARBA" id="ARBA00022475"/>
    </source>
</evidence>
<evidence type="ECO:0000256" key="1">
    <source>
        <dbReference type="ARBA" id="ARBA00004651"/>
    </source>
</evidence>
<feature type="transmembrane region" description="Helical" evidence="7">
    <location>
        <begin position="766"/>
        <end position="788"/>
    </location>
</feature>
<dbReference type="InterPro" id="IPR025857">
    <property type="entry name" value="MacB_PCD"/>
</dbReference>
<feature type="transmembrane region" description="Helical" evidence="7">
    <location>
        <begin position="679"/>
        <end position="706"/>
    </location>
</feature>
<keyword evidence="5 7" id="KW-0472">Membrane</keyword>
<dbReference type="GO" id="GO:0022857">
    <property type="term" value="F:transmembrane transporter activity"/>
    <property type="evidence" value="ECO:0007669"/>
    <property type="project" value="TreeGrafter"/>
</dbReference>
<evidence type="ECO:0000256" key="3">
    <source>
        <dbReference type="ARBA" id="ARBA00022692"/>
    </source>
</evidence>
<keyword evidence="11" id="KW-1185">Reference proteome</keyword>
<evidence type="ECO:0000256" key="7">
    <source>
        <dbReference type="SAM" id="Phobius"/>
    </source>
</evidence>
<protein>
    <submittedName>
        <fullName evidence="10">ABC transporter permease</fullName>
    </submittedName>
</protein>
<dbReference type="Pfam" id="PF02687">
    <property type="entry name" value="FtsX"/>
    <property type="match status" value="2"/>
</dbReference>
<dbReference type="Pfam" id="PF12704">
    <property type="entry name" value="MacB_PCD"/>
    <property type="match status" value="2"/>
</dbReference>
<dbReference type="PANTHER" id="PTHR30572:SF4">
    <property type="entry name" value="ABC TRANSPORTER PERMEASE YTRF"/>
    <property type="match status" value="1"/>
</dbReference>
<comment type="similarity">
    <text evidence="6">Belongs to the ABC-4 integral membrane protein family.</text>
</comment>
<comment type="subcellular location">
    <subcellularLocation>
        <location evidence="1">Cell membrane</location>
        <topology evidence="1">Multi-pass membrane protein</topology>
    </subcellularLocation>
</comment>
<evidence type="ECO:0000259" key="9">
    <source>
        <dbReference type="Pfam" id="PF12704"/>
    </source>
</evidence>
<feature type="transmembrane region" description="Helical" evidence="7">
    <location>
        <begin position="279"/>
        <end position="301"/>
    </location>
</feature>
<feature type="domain" description="MacB-like periplasmic core" evidence="9">
    <location>
        <begin position="27"/>
        <end position="237"/>
    </location>
</feature>
<evidence type="ECO:0000259" key="8">
    <source>
        <dbReference type="Pfam" id="PF02687"/>
    </source>
</evidence>
<gene>
    <name evidence="10" type="ORF">SIL87_17375</name>
</gene>
<comment type="caution">
    <text evidence="10">The sequence shown here is derived from an EMBL/GenBank/DDBJ whole genome shotgun (WGS) entry which is preliminary data.</text>
</comment>
<feature type="transmembrane region" description="Helical" evidence="7">
    <location>
        <begin position="727"/>
        <end position="754"/>
    </location>
</feature>
<dbReference type="AlphaFoldDB" id="A0AAW9DTL0"/>
<feature type="domain" description="ABC3 transporter permease C-terminal" evidence="8">
    <location>
        <begin position="686"/>
        <end position="798"/>
    </location>
</feature>
<feature type="transmembrane region" description="Helical" evidence="7">
    <location>
        <begin position="21"/>
        <end position="48"/>
    </location>
</feature>
<dbReference type="PANTHER" id="PTHR30572">
    <property type="entry name" value="MEMBRANE COMPONENT OF TRANSPORTER-RELATED"/>
    <property type="match status" value="1"/>
</dbReference>
<evidence type="ECO:0000256" key="5">
    <source>
        <dbReference type="ARBA" id="ARBA00023136"/>
    </source>
</evidence>
<accession>A0AAW9DTL0</accession>
<evidence type="ECO:0000313" key="10">
    <source>
        <dbReference type="EMBL" id="MDX5932531.1"/>
    </source>
</evidence>